<feature type="transmembrane region" description="Helical" evidence="5">
    <location>
        <begin position="156"/>
        <end position="174"/>
    </location>
</feature>
<keyword evidence="2 5" id="KW-0812">Transmembrane</keyword>
<dbReference type="Proteomes" id="UP001197093">
    <property type="component" value="Unassembled WGS sequence"/>
</dbReference>
<evidence type="ECO:0000256" key="3">
    <source>
        <dbReference type="ARBA" id="ARBA00022989"/>
    </source>
</evidence>
<keyword evidence="3 5" id="KW-1133">Transmembrane helix</keyword>
<dbReference type="PROSITE" id="PS50850">
    <property type="entry name" value="MFS"/>
    <property type="match status" value="1"/>
</dbReference>
<sequence length="512" mass="55019">MATLHVFGAPSACQSTQTLAEQGLLVGSAPVSPVSSLFSTSAVTLAENDTTRDETFTVTWDGPNDPENPKNWNAKQKWATSLIISTFAFLSPLCSSITAPALTSIGAEFHIPVGIQQQLVLSIFLLAYAIGPFVLAPCSEVWGRMPSQSQITAFRFLAGLGGSASVGMGSGVLNDCWKPEERGRGFVAYQLAPVLGPAIGPIVGGYMSQYTTWRWCFWVIVLANVVVQAVAFFFLRETYAPVLLQRRAQALRASTGNPKLQTQWEQSGADRTLPSLLRVALSRPWVMLGTQPIVQLFALYQAFNYGTLWLLISSFPALFEGRYGMARGDASLNYISLAAGLLVGVYICGPGVDWLYAHLKRRHGLGPDEPGLPEFRVPLMVPASVLLPCGILLYGWAAEARLHWIVPNLGAALFACCSMMTYQCSSTYLADTYGLYTASSSAACACLRSLLAFVFPLFVPALFGSLGYGGGGSVLALLAVVIGIPAPLVVWFFGARLRGASKFAKKPVSEKV</sequence>
<dbReference type="GO" id="GO:0022857">
    <property type="term" value="F:transmembrane transporter activity"/>
    <property type="evidence" value="ECO:0007669"/>
    <property type="project" value="InterPro"/>
</dbReference>
<dbReference type="EMBL" id="JAHCVI010000001">
    <property type="protein sequence ID" value="KAG7294609.1"/>
    <property type="molecule type" value="Genomic_DNA"/>
</dbReference>
<comment type="subcellular location">
    <subcellularLocation>
        <location evidence="1">Membrane</location>
        <topology evidence="1">Multi-pass membrane protein</topology>
    </subcellularLocation>
</comment>
<evidence type="ECO:0000256" key="2">
    <source>
        <dbReference type="ARBA" id="ARBA00022692"/>
    </source>
</evidence>
<feature type="transmembrane region" description="Helical" evidence="5">
    <location>
        <begin position="212"/>
        <end position="235"/>
    </location>
</feature>
<evidence type="ECO:0000256" key="5">
    <source>
        <dbReference type="SAM" id="Phobius"/>
    </source>
</evidence>
<feature type="transmembrane region" description="Helical" evidence="5">
    <location>
        <begin position="471"/>
        <end position="493"/>
    </location>
</feature>
<organism evidence="7 8">
    <name type="scientific">Staphylotrichum longicolle</name>
    <dbReference type="NCBI Taxonomy" id="669026"/>
    <lineage>
        <taxon>Eukaryota</taxon>
        <taxon>Fungi</taxon>
        <taxon>Dikarya</taxon>
        <taxon>Ascomycota</taxon>
        <taxon>Pezizomycotina</taxon>
        <taxon>Sordariomycetes</taxon>
        <taxon>Sordariomycetidae</taxon>
        <taxon>Sordariales</taxon>
        <taxon>Chaetomiaceae</taxon>
        <taxon>Staphylotrichum</taxon>
    </lineage>
</organism>
<feature type="transmembrane region" description="Helical" evidence="5">
    <location>
        <begin position="332"/>
        <end position="356"/>
    </location>
</feature>
<reference evidence="7" key="1">
    <citation type="submission" date="2023-02" db="EMBL/GenBank/DDBJ databases">
        <authorList>
            <person name="Palmer J.M."/>
        </authorList>
    </citation>
    <scope>NUCLEOTIDE SEQUENCE</scope>
    <source>
        <strain evidence="7">FW57</strain>
    </source>
</reference>
<dbReference type="InterPro" id="IPR020846">
    <property type="entry name" value="MFS_dom"/>
</dbReference>
<feature type="domain" description="Major facilitator superfamily (MFS) profile" evidence="6">
    <location>
        <begin position="25"/>
        <end position="498"/>
    </location>
</feature>
<dbReference type="Gene3D" id="1.20.1250.20">
    <property type="entry name" value="MFS general substrate transporter like domains"/>
    <property type="match status" value="1"/>
</dbReference>
<dbReference type="GO" id="GO:0005886">
    <property type="term" value="C:plasma membrane"/>
    <property type="evidence" value="ECO:0007669"/>
    <property type="project" value="TreeGrafter"/>
</dbReference>
<feature type="transmembrane region" description="Helical" evidence="5">
    <location>
        <begin position="119"/>
        <end position="136"/>
    </location>
</feature>
<dbReference type="PANTHER" id="PTHR23502:SF60">
    <property type="entry name" value="MAJOR FACILITATOR SUPERFAMILY (MFS) PROFILE DOMAIN-CONTAINING PROTEIN-RELATED"/>
    <property type="match status" value="1"/>
</dbReference>
<feature type="transmembrane region" description="Helical" evidence="5">
    <location>
        <begin position="293"/>
        <end position="312"/>
    </location>
</feature>
<gene>
    <name evidence="7" type="ORF">NEMBOFW57_004685</name>
</gene>
<dbReference type="InterPro" id="IPR036259">
    <property type="entry name" value="MFS_trans_sf"/>
</dbReference>
<accession>A0AAD4F8E9</accession>
<evidence type="ECO:0000256" key="4">
    <source>
        <dbReference type="ARBA" id="ARBA00023136"/>
    </source>
</evidence>
<comment type="caution">
    <text evidence="7">The sequence shown here is derived from an EMBL/GenBank/DDBJ whole genome shotgun (WGS) entry which is preliminary data.</text>
</comment>
<feature type="transmembrane region" description="Helical" evidence="5">
    <location>
        <begin position="186"/>
        <end position="206"/>
    </location>
</feature>
<evidence type="ECO:0000313" key="7">
    <source>
        <dbReference type="EMBL" id="KAG7294609.1"/>
    </source>
</evidence>
<proteinExistence type="predicted"/>
<keyword evidence="8" id="KW-1185">Reference proteome</keyword>
<dbReference type="PANTHER" id="PTHR23502">
    <property type="entry name" value="MAJOR FACILITATOR SUPERFAMILY"/>
    <property type="match status" value="1"/>
</dbReference>
<dbReference type="InterPro" id="IPR011701">
    <property type="entry name" value="MFS"/>
</dbReference>
<feature type="transmembrane region" description="Helical" evidence="5">
    <location>
        <begin position="377"/>
        <end position="396"/>
    </location>
</feature>
<feature type="transmembrane region" description="Helical" evidence="5">
    <location>
        <begin position="82"/>
        <end position="107"/>
    </location>
</feature>
<feature type="transmembrane region" description="Helical" evidence="5">
    <location>
        <begin position="434"/>
        <end position="459"/>
    </location>
</feature>
<keyword evidence="4 5" id="KW-0472">Membrane</keyword>
<dbReference type="AlphaFoldDB" id="A0AAD4F8E9"/>
<evidence type="ECO:0000313" key="8">
    <source>
        <dbReference type="Proteomes" id="UP001197093"/>
    </source>
</evidence>
<name>A0AAD4F8E9_9PEZI</name>
<evidence type="ECO:0000259" key="6">
    <source>
        <dbReference type="PROSITE" id="PS50850"/>
    </source>
</evidence>
<protein>
    <recommendedName>
        <fullName evidence="6">Major facilitator superfamily (MFS) profile domain-containing protein</fullName>
    </recommendedName>
</protein>
<dbReference type="SUPFAM" id="SSF103473">
    <property type="entry name" value="MFS general substrate transporter"/>
    <property type="match status" value="1"/>
</dbReference>
<evidence type="ECO:0000256" key="1">
    <source>
        <dbReference type="ARBA" id="ARBA00004141"/>
    </source>
</evidence>
<dbReference type="Pfam" id="PF07690">
    <property type="entry name" value="MFS_1"/>
    <property type="match status" value="1"/>
</dbReference>